<dbReference type="Proteomes" id="UP000015104">
    <property type="component" value="Unassembled WGS sequence"/>
</dbReference>
<dbReference type="InterPro" id="IPR008914">
    <property type="entry name" value="PEBP"/>
</dbReference>
<dbReference type="STRING" id="32264.T1KXS8"/>
<dbReference type="EMBL" id="CAEY01000697">
    <property type="status" value="NOT_ANNOTATED_CDS"/>
    <property type="molecule type" value="Genomic_DNA"/>
</dbReference>
<gene>
    <name evidence="2" type="primary">107368235</name>
</gene>
<reference evidence="2" key="2">
    <citation type="submission" date="2015-06" db="UniProtKB">
        <authorList>
            <consortium name="EnsemblMetazoa"/>
        </authorList>
    </citation>
    <scope>IDENTIFICATION</scope>
</reference>
<dbReference type="HOGENOM" id="CLU_043994_5_1_1"/>
<dbReference type="InterPro" id="IPR036610">
    <property type="entry name" value="PEBP-like_sf"/>
</dbReference>
<dbReference type="InterPro" id="IPR035810">
    <property type="entry name" value="PEBP_euk"/>
</dbReference>
<feature type="signal peptide" evidence="1">
    <location>
        <begin position="1"/>
        <end position="20"/>
    </location>
</feature>
<dbReference type="EnsemblMetazoa" id="tetur26g01230.1">
    <property type="protein sequence ID" value="tetur26g01230.1"/>
    <property type="gene ID" value="tetur26g01230"/>
</dbReference>
<accession>T1KXS8</accession>
<evidence type="ECO:0000256" key="1">
    <source>
        <dbReference type="SAM" id="SignalP"/>
    </source>
</evidence>
<reference evidence="3" key="1">
    <citation type="submission" date="2011-08" db="EMBL/GenBank/DDBJ databases">
        <authorList>
            <person name="Rombauts S."/>
        </authorList>
    </citation>
    <scope>NUCLEOTIDE SEQUENCE</scope>
    <source>
        <strain evidence="3">London</strain>
    </source>
</reference>
<dbReference type="AlphaFoldDB" id="T1KXS8"/>
<feature type="chain" id="PRO_5004591950" description="Phosphatidylethanolamine-binding protein" evidence="1">
    <location>
        <begin position="21"/>
        <end position="203"/>
    </location>
</feature>
<protein>
    <recommendedName>
        <fullName evidence="4">Phosphatidylethanolamine-binding protein</fullName>
    </recommendedName>
</protein>
<dbReference type="CDD" id="cd00866">
    <property type="entry name" value="PEBP_euk"/>
    <property type="match status" value="1"/>
</dbReference>
<evidence type="ECO:0008006" key="4">
    <source>
        <dbReference type="Google" id="ProtNLM"/>
    </source>
</evidence>
<evidence type="ECO:0000313" key="2">
    <source>
        <dbReference type="EnsemblMetazoa" id="tetur26g01230.1"/>
    </source>
</evidence>
<dbReference type="PANTHER" id="PTHR11362:SF82">
    <property type="entry name" value="PHOSPHATIDYLETHANOLAMINE-BINDING PROTEIN 4"/>
    <property type="match status" value="1"/>
</dbReference>
<dbReference type="SUPFAM" id="SSF49777">
    <property type="entry name" value="PEBP-like"/>
    <property type="match status" value="1"/>
</dbReference>
<dbReference type="PANTHER" id="PTHR11362">
    <property type="entry name" value="PHOSPHATIDYLETHANOLAMINE-BINDING PROTEIN"/>
    <property type="match status" value="1"/>
</dbReference>
<dbReference type="OrthoDB" id="6492000at2759"/>
<dbReference type="OMA" id="YKQRDYT"/>
<dbReference type="Gene3D" id="3.90.280.10">
    <property type="entry name" value="PEBP-like"/>
    <property type="match status" value="1"/>
</dbReference>
<dbReference type="KEGG" id="tut:107368235"/>
<name>T1KXS8_TETUR</name>
<keyword evidence="3" id="KW-1185">Reference proteome</keyword>
<organism evidence="2 3">
    <name type="scientific">Tetranychus urticae</name>
    <name type="common">Two-spotted spider mite</name>
    <dbReference type="NCBI Taxonomy" id="32264"/>
    <lineage>
        <taxon>Eukaryota</taxon>
        <taxon>Metazoa</taxon>
        <taxon>Ecdysozoa</taxon>
        <taxon>Arthropoda</taxon>
        <taxon>Chelicerata</taxon>
        <taxon>Arachnida</taxon>
        <taxon>Acari</taxon>
        <taxon>Acariformes</taxon>
        <taxon>Trombidiformes</taxon>
        <taxon>Prostigmata</taxon>
        <taxon>Eleutherengona</taxon>
        <taxon>Raphignathae</taxon>
        <taxon>Tetranychoidea</taxon>
        <taxon>Tetranychidae</taxon>
        <taxon>Tetranychus</taxon>
    </lineage>
</organism>
<sequence length="203" mass="22927">MFKFVTQLLVFLITVSVTVNVQLCGNQNQQTVDEAFIESEIVKDLEIKLPSDGLDLIEVTYPNAICRESVSCGNELKSFQTLEEPIIKYPSESNTLYTFMMLDPDALSPAAPTLRSYIHWMVINVERDDLKSGSTIHSYIAPTPTPLLGAHRYVFMVFEQPEKFAVGSDAIVLERNNFNVAEWAERNRVFGPIAGNYFLEKLP</sequence>
<proteinExistence type="predicted"/>
<dbReference type="Pfam" id="PF01161">
    <property type="entry name" value="PBP"/>
    <property type="match status" value="1"/>
</dbReference>
<dbReference type="eggNOG" id="KOG3346">
    <property type="taxonomic scope" value="Eukaryota"/>
</dbReference>
<evidence type="ECO:0000313" key="3">
    <source>
        <dbReference type="Proteomes" id="UP000015104"/>
    </source>
</evidence>
<keyword evidence="1" id="KW-0732">Signal</keyword>